<accession>A0AA43TKK2</accession>
<sequence length="999" mass="110079">MQINQSIKFKLVFITVLSSSLALLAFSGILFFYEITLSEKNLISNLQTQVDIITENTQAGLAFMDRSSTEKTLSALNHNTDILYAGLYDKSQTLLASYHKSSYEIPISLPPEALTDVRQLIKNKSFVQIIQPVYLDKELLGYLLLRGSFESFYTKLHNYVYTLLLAFSIALLIALSLSLRLQRIVSKPIIRIAKFINRVTEAKTYTERATKETHDELGILVDAFNRMLEQLDFSLQKRDEAEQALAHHLEHLQETIDEQTQDLQQAVTTAEAANRSKSDFLANMSHEIRTPMNAIIGMTHLAQGAEPNSNQQGYLGKIDSAAQSLLNIINDILDFSKIEAGRLDLEYSSFYLDDLLGGLSDLVGFNAEEKCLEIIFSVAPDVPRYLMGDALRLGQILLNLTNNAVKFTEHGEILISVSVESQDNVQCRLAFTIRDSGIGMTQNQIHGLFKAFSQADSSITRRYGGTGLGLAICRQLVGMMDGDITVESVPRQGSTFRFSVCLGIAPSFMARAEPPPIDCSGKTTLVVDDNAIAREILSTLLSSLGFVVETVASGIEALECIRIRQEAGQSFDLVLMDWRMPGMDGIEAAARIKSDTHLAKIPAILMITAFGHNDLAQRAHQLGVDGFLLKPIMLPALVNAIGLLLGLATPEPAPLKPQSAEALSFQGRRVLLVEDNAFNRDVAIEMLLALGFKVDYVVNGQESIDALNGDITYDLVLMDIQMPVMDGLKATRLIRTNPRFAQLPVIAMTAHAMVEDREKSLAAGMNDHITKPINPRNLAATLQRWLGTEVNSATYSMEPADTDTNVELLDLNKALQFADHDEDKMYSRLINFYSCYQAVPEELDGMMLNNDHEGLRRMAHTLKSASGYIGALRLQLAAAQLWSNNAPIEQHAPTLRQELQAVLAAVLPYKPAQAANNLSGEVPSAFASTLEQLENLIRTGDARASVRLSELGASMAGHSLSVELIAIRDAFDELDIALALSKLGSLRDSHAITEKLRHD</sequence>
<dbReference type="InterPro" id="IPR036097">
    <property type="entry name" value="HisK_dim/P_sf"/>
</dbReference>
<dbReference type="InterPro" id="IPR001789">
    <property type="entry name" value="Sig_transdc_resp-reg_receiver"/>
</dbReference>
<dbReference type="SUPFAM" id="SSF47226">
    <property type="entry name" value="Histidine-containing phosphotransfer domain, HPT domain"/>
    <property type="match status" value="1"/>
</dbReference>
<organism evidence="21 22">
    <name type="scientific">Candidatus Methylobacter titanis</name>
    <dbReference type="NCBI Taxonomy" id="3053457"/>
    <lineage>
        <taxon>Bacteria</taxon>
        <taxon>Pseudomonadati</taxon>
        <taxon>Pseudomonadota</taxon>
        <taxon>Gammaproteobacteria</taxon>
        <taxon>Methylococcales</taxon>
        <taxon>Methylococcaceae</taxon>
        <taxon>Methylobacter</taxon>
    </lineage>
</organism>
<keyword evidence="14" id="KW-0131">Cell cycle</keyword>
<feature type="domain" description="Response regulatory" evidence="19">
    <location>
        <begin position="669"/>
        <end position="786"/>
    </location>
</feature>
<keyword evidence="10" id="KW-0067">ATP-binding</keyword>
<dbReference type="Gene3D" id="1.10.287.130">
    <property type="match status" value="1"/>
</dbReference>
<dbReference type="SMART" id="SM00388">
    <property type="entry name" value="HisKA"/>
    <property type="match status" value="1"/>
</dbReference>
<dbReference type="SMART" id="SM00448">
    <property type="entry name" value="REC"/>
    <property type="match status" value="2"/>
</dbReference>
<evidence type="ECO:0000256" key="5">
    <source>
        <dbReference type="ARBA" id="ARBA00022553"/>
    </source>
</evidence>
<feature type="transmembrane region" description="Helical" evidence="17">
    <location>
        <begin position="159"/>
        <end position="181"/>
    </location>
</feature>
<dbReference type="SUPFAM" id="SSF47384">
    <property type="entry name" value="Homodimeric domain of signal transducing histidine kinase"/>
    <property type="match status" value="1"/>
</dbReference>
<evidence type="ECO:0000256" key="15">
    <source>
        <dbReference type="PROSITE-ProRule" id="PRU00169"/>
    </source>
</evidence>
<dbReference type="GO" id="GO:0000155">
    <property type="term" value="F:phosphorelay sensor kinase activity"/>
    <property type="evidence" value="ECO:0007669"/>
    <property type="project" value="InterPro"/>
</dbReference>
<evidence type="ECO:0000259" key="18">
    <source>
        <dbReference type="PROSITE" id="PS50109"/>
    </source>
</evidence>
<evidence type="ECO:0000256" key="2">
    <source>
        <dbReference type="ARBA" id="ARBA00004651"/>
    </source>
</evidence>
<keyword evidence="8" id="KW-0547">Nucleotide-binding</keyword>
<evidence type="ECO:0000256" key="11">
    <source>
        <dbReference type="ARBA" id="ARBA00022989"/>
    </source>
</evidence>
<evidence type="ECO:0000256" key="8">
    <source>
        <dbReference type="ARBA" id="ARBA00022741"/>
    </source>
</evidence>
<evidence type="ECO:0000256" key="9">
    <source>
        <dbReference type="ARBA" id="ARBA00022777"/>
    </source>
</evidence>
<keyword evidence="11 17" id="KW-1133">Transmembrane helix</keyword>
<dbReference type="AlphaFoldDB" id="A0AA43TKK2"/>
<dbReference type="Gene3D" id="6.10.340.10">
    <property type="match status" value="1"/>
</dbReference>
<dbReference type="InterPro" id="IPR003661">
    <property type="entry name" value="HisK_dim/P_dom"/>
</dbReference>
<evidence type="ECO:0000256" key="16">
    <source>
        <dbReference type="SAM" id="Coils"/>
    </source>
</evidence>
<dbReference type="CDD" id="cd16922">
    <property type="entry name" value="HATPase_EvgS-ArcB-TorS-like"/>
    <property type="match status" value="1"/>
</dbReference>
<dbReference type="CDD" id="cd06225">
    <property type="entry name" value="HAMP"/>
    <property type="match status" value="1"/>
</dbReference>
<feature type="domain" description="Response regulatory" evidence="19">
    <location>
        <begin position="523"/>
        <end position="645"/>
    </location>
</feature>
<reference evidence="21" key="1">
    <citation type="submission" date="2023-01" db="EMBL/GenBank/DDBJ databases">
        <title>Biogeochemical cycle of methane in antarctic sediments.</title>
        <authorList>
            <person name="Roldan D.M."/>
            <person name="Menes R.J."/>
        </authorList>
    </citation>
    <scope>NUCLEOTIDE SEQUENCE [LARGE SCALE GENOMIC DNA]</scope>
    <source>
        <strain evidence="21">K-2018 MAG008</strain>
    </source>
</reference>
<evidence type="ECO:0000313" key="21">
    <source>
        <dbReference type="EMBL" id="MDI1230107.1"/>
    </source>
</evidence>
<dbReference type="Pfam" id="PF00512">
    <property type="entry name" value="HisKA"/>
    <property type="match status" value="1"/>
</dbReference>
<feature type="transmembrane region" description="Helical" evidence="17">
    <location>
        <begin position="12"/>
        <end position="33"/>
    </location>
</feature>
<keyword evidence="12" id="KW-0902">Two-component regulatory system</keyword>
<evidence type="ECO:0000256" key="17">
    <source>
        <dbReference type="SAM" id="Phobius"/>
    </source>
</evidence>
<evidence type="ECO:0000256" key="6">
    <source>
        <dbReference type="ARBA" id="ARBA00022679"/>
    </source>
</evidence>
<evidence type="ECO:0000256" key="3">
    <source>
        <dbReference type="ARBA" id="ARBA00012438"/>
    </source>
</evidence>
<keyword evidence="7 17" id="KW-0812">Transmembrane</keyword>
<keyword evidence="4" id="KW-1003">Cell membrane</keyword>
<dbReference type="SUPFAM" id="SSF52172">
    <property type="entry name" value="CheY-like"/>
    <property type="match status" value="2"/>
</dbReference>
<dbReference type="PANTHER" id="PTHR45339">
    <property type="entry name" value="HYBRID SIGNAL TRANSDUCTION HISTIDINE KINASE J"/>
    <property type="match status" value="1"/>
</dbReference>
<dbReference type="Gene3D" id="1.20.120.160">
    <property type="entry name" value="HPT domain"/>
    <property type="match status" value="1"/>
</dbReference>
<evidence type="ECO:0000313" key="22">
    <source>
        <dbReference type="Proteomes" id="UP001160519"/>
    </source>
</evidence>
<comment type="subcellular location">
    <subcellularLocation>
        <location evidence="2">Cell membrane</location>
        <topology evidence="2">Multi-pass membrane protein</topology>
    </subcellularLocation>
</comment>
<dbReference type="InterPro" id="IPR033417">
    <property type="entry name" value="CHASE8"/>
</dbReference>
<dbReference type="FunFam" id="3.30.565.10:FF:000010">
    <property type="entry name" value="Sensor histidine kinase RcsC"/>
    <property type="match status" value="1"/>
</dbReference>
<dbReference type="InterPro" id="IPR011006">
    <property type="entry name" value="CheY-like_superfamily"/>
</dbReference>
<protein>
    <recommendedName>
        <fullName evidence="3">histidine kinase</fullName>
        <ecNumber evidence="3">2.7.13.3</ecNumber>
    </recommendedName>
</protein>
<dbReference type="PROSITE" id="PS50885">
    <property type="entry name" value="HAMP"/>
    <property type="match status" value="1"/>
</dbReference>
<dbReference type="InterPro" id="IPR008207">
    <property type="entry name" value="Sig_transdc_His_kin_Hpt_dom"/>
</dbReference>
<feature type="coiled-coil region" evidence="16">
    <location>
        <begin position="238"/>
        <end position="276"/>
    </location>
</feature>
<feature type="domain" description="HAMP" evidence="20">
    <location>
        <begin position="183"/>
        <end position="236"/>
    </location>
</feature>
<dbReference type="Pfam" id="PF00672">
    <property type="entry name" value="HAMP"/>
    <property type="match status" value="1"/>
</dbReference>
<dbReference type="Pfam" id="PF01627">
    <property type="entry name" value="Hpt"/>
    <property type="match status" value="1"/>
</dbReference>
<dbReference type="EMBL" id="JAQSDF010000005">
    <property type="protein sequence ID" value="MDI1230107.1"/>
    <property type="molecule type" value="Genomic_DNA"/>
</dbReference>
<dbReference type="SMART" id="SM00387">
    <property type="entry name" value="HATPase_c"/>
    <property type="match status" value="1"/>
</dbReference>
<dbReference type="PROSITE" id="PS50110">
    <property type="entry name" value="RESPONSE_REGULATORY"/>
    <property type="match status" value="2"/>
</dbReference>
<dbReference type="CDD" id="cd00082">
    <property type="entry name" value="HisKA"/>
    <property type="match status" value="1"/>
</dbReference>
<keyword evidence="6" id="KW-0808">Transferase</keyword>
<evidence type="ECO:0000256" key="7">
    <source>
        <dbReference type="ARBA" id="ARBA00022692"/>
    </source>
</evidence>
<dbReference type="InterPro" id="IPR003660">
    <property type="entry name" value="HAMP_dom"/>
</dbReference>
<dbReference type="InterPro" id="IPR036641">
    <property type="entry name" value="HPT_dom_sf"/>
</dbReference>
<dbReference type="SUPFAM" id="SSF55874">
    <property type="entry name" value="ATPase domain of HSP90 chaperone/DNA topoisomerase II/histidine kinase"/>
    <property type="match status" value="1"/>
</dbReference>
<evidence type="ECO:0000259" key="20">
    <source>
        <dbReference type="PROSITE" id="PS50885"/>
    </source>
</evidence>
<dbReference type="Proteomes" id="UP001160519">
    <property type="component" value="Unassembled WGS sequence"/>
</dbReference>
<dbReference type="Pfam" id="PF00072">
    <property type="entry name" value="Response_reg"/>
    <property type="match status" value="2"/>
</dbReference>
<dbReference type="InterPro" id="IPR003594">
    <property type="entry name" value="HATPase_dom"/>
</dbReference>
<dbReference type="Pfam" id="PF17152">
    <property type="entry name" value="CHASE8"/>
    <property type="match status" value="1"/>
</dbReference>
<name>A0AA43TKK2_9GAMM</name>
<keyword evidence="9" id="KW-0418">Kinase</keyword>
<comment type="catalytic activity">
    <reaction evidence="1">
        <text>ATP + protein L-histidine = ADP + protein N-phospho-L-histidine.</text>
        <dbReference type="EC" id="2.7.13.3"/>
    </reaction>
</comment>
<evidence type="ECO:0000256" key="10">
    <source>
        <dbReference type="ARBA" id="ARBA00022840"/>
    </source>
</evidence>
<dbReference type="GO" id="GO:0005886">
    <property type="term" value="C:plasma membrane"/>
    <property type="evidence" value="ECO:0007669"/>
    <property type="project" value="UniProtKB-SubCell"/>
</dbReference>
<evidence type="ECO:0000256" key="14">
    <source>
        <dbReference type="ARBA" id="ARBA00023306"/>
    </source>
</evidence>
<gene>
    <name evidence="21" type="ORF">PSU93_03035</name>
</gene>
<keyword evidence="16" id="KW-0175">Coiled coil</keyword>
<keyword evidence="5 15" id="KW-0597">Phosphoprotein</keyword>
<dbReference type="Pfam" id="PF02518">
    <property type="entry name" value="HATPase_c"/>
    <property type="match status" value="1"/>
</dbReference>
<dbReference type="EC" id="2.7.13.3" evidence="3"/>
<feature type="domain" description="Histidine kinase" evidence="18">
    <location>
        <begin position="283"/>
        <end position="504"/>
    </location>
</feature>
<evidence type="ECO:0000259" key="19">
    <source>
        <dbReference type="PROSITE" id="PS50110"/>
    </source>
</evidence>
<dbReference type="InterPro" id="IPR005467">
    <property type="entry name" value="His_kinase_dom"/>
</dbReference>
<evidence type="ECO:0000256" key="12">
    <source>
        <dbReference type="ARBA" id="ARBA00023012"/>
    </source>
</evidence>
<dbReference type="CDD" id="cd17546">
    <property type="entry name" value="REC_hyHK_CKI1_RcsC-like"/>
    <property type="match status" value="2"/>
</dbReference>
<dbReference type="PANTHER" id="PTHR45339:SF1">
    <property type="entry name" value="HYBRID SIGNAL TRANSDUCTION HISTIDINE KINASE J"/>
    <property type="match status" value="1"/>
</dbReference>
<proteinExistence type="predicted"/>
<dbReference type="Gene3D" id="3.30.565.10">
    <property type="entry name" value="Histidine kinase-like ATPase, C-terminal domain"/>
    <property type="match status" value="1"/>
</dbReference>
<dbReference type="InterPro" id="IPR036890">
    <property type="entry name" value="HATPase_C_sf"/>
</dbReference>
<dbReference type="PROSITE" id="PS50109">
    <property type="entry name" value="HIS_KIN"/>
    <property type="match status" value="1"/>
</dbReference>
<dbReference type="SMART" id="SM00304">
    <property type="entry name" value="HAMP"/>
    <property type="match status" value="1"/>
</dbReference>
<dbReference type="GO" id="GO:0005524">
    <property type="term" value="F:ATP binding"/>
    <property type="evidence" value="ECO:0007669"/>
    <property type="project" value="UniProtKB-KW"/>
</dbReference>
<dbReference type="InterPro" id="IPR004358">
    <property type="entry name" value="Sig_transdc_His_kin-like_C"/>
</dbReference>
<keyword evidence="22" id="KW-1185">Reference proteome</keyword>
<evidence type="ECO:0000256" key="1">
    <source>
        <dbReference type="ARBA" id="ARBA00000085"/>
    </source>
</evidence>
<dbReference type="FunFam" id="1.10.287.130:FF:000038">
    <property type="entry name" value="Sensory transduction histidine kinase"/>
    <property type="match status" value="1"/>
</dbReference>
<evidence type="ECO:0000256" key="4">
    <source>
        <dbReference type="ARBA" id="ARBA00022475"/>
    </source>
</evidence>
<feature type="modified residue" description="4-aspartylphosphate" evidence="15">
    <location>
        <position position="719"/>
    </location>
</feature>
<keyword evidence="13 17" id="KW-0472">Membrane</keyword>
<comment type="caution">
    <text evidence="21">The sequence shown here is derived from an EMBL/GenBank/DDBJ whole genome shotgun (WGS) entry which is preliminary data.</text>
</comment>
<feature type="modified residue" description="4-aspartylphosphate" evidence="15">
    <location>
        <position position="577"/>
    </location>
</feature>
<dbReference type="Gene3D" id="3.40.50.2300">
    <property type="match status" value="2"/>
</dbReference>
<evidence type="ECO:0000256" key="13">
    <source>
        <dbReference type="ARBA" id="ARBA00023136"/>
    </source>
</evidence>
<dbReference type="PRINTS" id="PR00344">
    <property type="entry name" value="BCTRLSENSOR"/>
</dbReference>
<dbReference type="SUPFAM" id="SSF158472">
    <property type="entry name" value="HAMP domain-like"/>
    <property type="match status" value="1"/>
</dbReference>